<name>A0AA39CDJ9_9EURO</name>
<organism evidence="2 3">
    <name type="scientific">Cladophialophora chaetospira</name>
    <dbReference type="NCBI Taxonomy" id="386627"/>
    <lineage>
        <taxon>Eukaryota</taxon>
        <taxon>Fungi</taxon>
        <taxon>Dikarya</taxon>
        <taxon>Ascomycota</taxon>
        <taxon>Pezizomycotina</taxon>
        <taxon>Eurotiomycetes</taxon>
        <taxon>Chaetothyriomycetidae</taxon>
        <taxon>Chaetothyriales</taxon>
        <taxon>Herpotrichiellaceae</taxon>
        <taxon>Cladophialophora</taxon>
    </lineage>
</organism>
<dbReference type="Proteomes" id="UP001172673">
    <property type="component" value="Unassembled WGS sequence"/>
</dbReference>
<gene>
    <name evidence="2" type="ORF">H2200_011086</name>
</gene>
<evidence type="ECO:0000256" key="1">
    <source>
        <dbReference type="SAM" id="MobiDB-lite"/>
    </source>
</evidence>
<evidence type="ECO:0000313" key="3">
    <source>
        <dbReference type="Proteomes" id="UP001172673"/>
    </source>
</evidence>
<accession>A0AA39CDJ9</accession>
<dbReference type="EMBL" id="JAPDRK010000019">
    <property type="protein sequence ID" value="KAJ9604252.1"/>
    <property type="molecule type" value="Genomic_DNA"/>
</dbReference>
<feature type="compositionally biased region" description="Polar residues" evidence="1">
    <location>
        <begin position="26"/>
        <end position="47"/>
    </location>
</feature>
<sequence length="229" mass="25930">MSKETSAPAGEGRKVPESKMYPLESISISTVNATSDNAKIPSEQPNSGMKGHDPAEVKKELFWLSQTAAQTGTTWLHSFLGLGLLDLYQYQHELAEIGEALYDEQKYAVDDIEHKLSDSMRQRLRKTLREYYQAVQTFRSILQIPELELDLWQEAGDDVSARVGNRVGYGGGPWLDLRHPTPRVDKIRSFLQKRLPVKLVLDNNDNLMGNYLEYAKADPGERLSLPPRE</sequence>
<reference evidence="2" key="1">
    <citation type="submission" date="2022-10" db="EMBL/GenBank/DDBJ databases">
        <title>Culturing micro-colonial fungi from biological soil crusts in the Mojave desert and describing Neophaeococcomyces mojavensis, and introducing the new genera and species Taxawa tesnikishii.</title>
        <authorList>
            <person name="Kurbessoian T."/>
            <person name="Stajich J.E."/>
        </authorList>
    </citation>
    <scope>NUCLEOTIDE SEQUENCE</scope>
    <source>
        <strain evidence="2">TK_41</strain>
    </source>
</reference>
<protein>
    <submittedName>
        <fullName evidence="2">Uncharacterized protein</fullName>
    </submittedName>
</protein>
<feature type="region of interest" description="Disordered" evidence="1">
    <location>
        <begin position="1"/>
        <end position="52"/>
    </location>
</feature>
<comment type="caution">
    <text evidence="2">The sequence shown here is derived from an EMBL/GenBank/DDBJ whole genome shotgun (WGS) entry which is preliminary data.</text>
</comment>
<keyword evidence="3" id="KW-1185">Reference proteome</keyword>
<evidence type="ECO:0000313" key="2">
    <source>
        <dbReference type="EMBL" id="KAJ9604252.1"/>
    </source>
</evidence>
<proteinExistence type="predicted"/>
<dbReference type="AlphaFoldDB" id="A0AA39CDJ9"/>